<dbReference type="AlphaFoldDB" id="A0AAV2R0X2"/>
<organism evidence="2 3">
    <name type="scientific">Meganyctiphanes norvegica</name>
    <name type="common">Northern krill</name>
    <name type="synonym">Thysanopoda norvegica</name>
    <dbReference type="NCBI Taxonomy" id="48144"/>
    <lineage>
        <taxon>Eukaryota</taxon>
        <taxon>Metazoa</taxon>
        <taxon>Ecdysozoa</taxon>
        <taxon>Arthropoda</taxon>
        <taxon>Crustacea</taxon>
        <taxon>Multicrustacea</taxon>
        <taxon>Malacostraca</taxon>
        <taxon>Eumalacostraca</taxon>
        <taxon>Eucarida</taxon>
        <taxon>Euphausiacea</taxon>
        <taxon>Euphausiidae</taxon>
        <taxon>Meganyctiphanes</taxon>
    </lineage>
</organism>
<feature type="compositionally biased region" description="Basic and acidic residues" evidence="1">
    <location>
        <begin position="83"/>
        <end position="98"/>
    </location>
</feature>
<feature type="compositionally biased region" description="Basic and acidic residues" evidence="1">
    <location>
        <begin position="563"/>
        <end position="574"/>
    </location>
</feature>
<evidence type="ECO:0000256" key="1">
    <source>
        <dbReference type="SAM" id="MobiDB-lite"/>
    </source>
</evidence>
<gene>
    <name evidence="2" type="ORF">MNOR_LOCUS19352</name>
</gene>
<name>A0AAV2R0X2_MEGNR</name>
<evidence type="ECO:0000313" key="3">
    <source>
        <dbReference type="Proteomes" id="UP001497623"/>
    </source>
</evidence>
<feature type="compositionally biased region" description="Basic residues" evidence="1">
    <location>
        <begin position="243"/>
        <end position="256"/>
    </location>
</feature>
<feature type="region of interest" description="Disordered" evidence="1">
    <location>
        <begin position="456"/>
        <end position="477"/>
    </location>
</feature>
<feature type="compositionally biased region" description="Basic and acidic residues" evidence="1">
    <location>
        <begin position="176"/>
        <end position="185"/>
    </location>
</feature>
<feature type="region of interest" description="Disordered" evidence="1">
    <location>
        <begin position="385"/>
        <end position="412"/>
    </location>
</feature>
<feature type="region of interest" description="Disordered" evidence="1">
    <location>
        <begin position="555"/>
        <end position="574"/>
    </location>
</feature>
<evidence type="ECO:0000313" key="2">
    <source>
        <dbReference type="EMBL" id="CAL4110189.1"/>
    </source>
</evidence>
<sequence length="591" mass="67708">MSKLRVANCAKRPSEVQRRALEEKMSIEWIWKPMAATMNEKSTDQIYWNPTLYNSNLTVATTKSAKTTPHQQGSVRRIKLISSREKIEHPADESIRQEIEEEDESKIKVRKKKLSSSRRRDLLKANKHMKKEMEESRITANEDNPSAYCHDNSEHYSRPVSESVPDKDELENQDDIESRIHDETFGKLQENKNGVSYQSMEKEPGSTVKVRNKKLSSSRRRTKPTAEDSINENMEEDDGSTVKIRKKKLSSSRRRDKLWAKNTNGVTVKEDESSNYCPDETENNSSIVGESLPDDDGETINDNGSGIHEDSVQKLKENECFVSSKSIESCVDSEKEMSDIEKEIFLNNDLNHNPTVQSNTNKPKNLTRSPTVLKLMEKLSHLHILPGITQRTKKSKKKSNKNKKRPSVRIYQGDNRLSLKQINSSVTSNKKVSNEEETIKTTEPLLSDVPSILHANSNQSESEESGIYDESARDSEDTLSNMENLRNAQLQMMLRILSQLYDEKCSHQDTELEHLRTRVISQDKLMKQLVHFTVDLKSDLDKLKNNQEFSHKLYNNQSSDSISNKKAEIRKDSPRSPKTNVLVIKIGEINC</sequence>
<feature type="compositionally biased region" description="Basic residues" evidence="1">
    <location>
        <begin position="210"/>
        <end position="223"/>
    </location>
</feature>
<protein>
    <submittedName>
        <fullName evidence="2">Uncharacterized protein</fullName>
    </submittedName>
</protein>
<keyword evidence="3" id="KW-1185">Reference proteome</keyword>
<feature type="compositionally biased region" description="Basic residues" evidence="1">
    <location>
        <begin position="391"/>
        <end position="407"/>
    </location>
</feature>
<feature type="region of interest" description="Disordered" evidence="1">
    <location>
        <begin position="83"/>
        <end position="291"/>
    </location>
</feature>
<feature type="non-terminal residue" evidence="2">
    <location>
        <position position="591"/>
    </location>
</feature>
<dbReference type="EMBL" id="CAXKWB010014328">
    <property type="protein sequence ID" value="CAL4110189.1"/>
    <property type="molecule type" value="Genomic_DNA"/>
</dbReference>
<dbReference type="Proteomes" id="UP001497623">
    <property type="component" value="Unassembled WGS sequence"/>
</dbReference>
<accession>A0AAV2R0X2</accession>
<comment type="caution">
    <text evidence="2">The sequence shown here is derived from an EMBL/GenBank/DDBJ whole genome shotgun (WGS) entry which is preliminary data.</text>
</comment>
<feature type="compositionally biased region" description="Acidic residues" evidence="1">
    <location>
        <begin position="229"/>
        <end position="239"/>
    </location>
</feature>
<reference evidence="2 3" key="1">
    <citation type="submission" date="2024-05" db="EMBL/GenBank/DDBJ databases">
        <authorList>
            <person name="Wallberg A."/>
        </authorList>
    </citation>
    <scope>NUCLEOTIDE SEQUENCE [LARGE SCALE GENOMIC DNA]</scope>
</reference>
<feature type="compositionally biased region" description="Basic residues" evidence="1">
    <location>
        <begin position="108"/>
        <end position="117"/>
    </location>
</feature>
<proteinExistence type="predicted"/>